<proteinExistence type="predicted"/>
<organism evidence="2 5">
    <name type="scientific">Myxococcus fulvus</name>
    <dbReference type="NCBI Taxonomy" id="33"/>
    <lineage>
        <taxon>Bacteria</taxon>
        <taxon>Pseudomonadati</taxon>
        <taxon>Myxococcota</taxon>
        <taxon>Myxococcia</taxon>
        <taxon>Myxococcales</taxon>
        <taxon>Cystobacterineae</taxon>
        <taxon>Myxococcaceae</taxon>
        <taxon>Myxococcus</taxon>
    </lineage>
</organism>
<feature type="region of interest" description="Disordered" evidence="1">
    <location>
        <begin position="34"/>
        <end position="70"/>
    </location>
</feature>
<evidence type="ECO:0000313" key="5">
    <source>
        <dbReference type="Proteomes" id="UP000321514"/>
    </source>
</evidence>
<name>A0A511SZJ0_MYXFU</name>
<dbReference type="Proteomes" id="UP000183760">
    <property type="component" value="Unassembled WGS sequence"/>
</dbReference>
<dbReference type="RefSeq" id="WP_046716183.1">
    <property type="nucleotide sequence ID" value="NZ_BJXR01000023.1"/>
</dbReference>
<dbReference type="EMBL" id="FOIB01000004">
    <property type="protein sequence ID" value="SET95725.1"/>
    <property type="molecule type" value="Genomic_DNA"/>
</dbReference>
<sequence length="117" mass="12586">MNRKLYVLGAVLGTVPGLLPGACPPGEMPAAEARREAQAPVSAHGKGRTERRAVVAPPEAPKAVRSEDARAIGARETEAPRHPCELMTVVKVPCDERLETCEYTYWECPAAVNPLRA</sequence>
<accession>A0A511SZJ0</accession>
<dbReference type="Proteomes" id="UP000321514">
    <property type="component" value="Unassembled WGS sequence"/>
</dbReference>
<evidence type="ECO:0000313" key="2">
    <source>
        <dbReference type="EMBL" id="GEN07319.1"/>
    </source>
</evidence>
<gene>
    <name evidence="2" type="ORF">MFU01_23560</name>
    <name evidence="3" type="ORF">SAMN05443572_10460</name>
</gene>
<keyword evidence="4" id="KW-1185">Reference proteome</keyword>
<evidence type="ECO:0000313" key="4">
    <source>
        <dbReference type="Proteomes" id="UP000183760"/>
    </source>
</evidence>
<dbReference type="EMBL" id="BJXR01000023">
    <property type="protein sequence ID" value="GEN07319.1"/>
    <property type="molecule type" value="Genomic_DNA"/>
</dbReference>
<evidence type="ECO:0000256" key="1">
    <source>
        <dbReference type="SAM" id="MobiDB-lite"/>
    </source>
</evidence>
<reference evidence="2 5" key="2">
    <citation type="submission" date="2019-07" db="EMBL/GenBank/DDBJ databases">
        <title>Whole genome shotgun sequence of Myxococcus fulvus NBRC 100333.</title>
        <authorList>
            <person name="Hosoyama A."/>
            <person name="Uohara A."/>
            <person name="Ohji S."/>
            <person name="Ichikawa N."/>
        </authorList>
    </citation>
    <scope>NUCLEOTIDE SEQUENCE [LARGE SCALE GENOMIC DNA]</scope>
    <source>
        <strain evidence="2 5">NBRC 100333</strain>
    </source>
</reference>
<dbReference type="AlphaFoldDB" id="A0A511SZJ0"/>
<comment type="caution">
    <text evidence="2">The sequence shown here is derived from an EMBL/GenBank/DDBJ whole genome shotgun (WGS) entry which is preliminary data.</text>
</comment>
<evidence type="ECO:0000313" key="3">
    <source>
        <dbReference type="EMBL" id="SET95725.1"/>
    </source>
</evidence>
<dbReference type="OrthoDB" id="5524202at2"/>
<reference evidence="3 4" key="1">
    <citation type="submission" date="2016-10" db="EMBL/GenBank/DDBJ databases">
        <authorList>
            <person name="Varghese N."/>
            <person name="Submissions S."/>
        </authorList>
    </citation>
    <scope>NUCLEOTIDE SEQUENCE [LARGE SCALE GENOMIC DNA]</scope>
    <source>
        <strain evidence="3 4">DSM 16525</strain>
    </source>
</reference>
<protein>
    <submittedName>
        <fullName evidence="2">Uncharacterized protein</fullName>
    </submittedName>
</protein>